<sequence>MKKKYFIVFSLVLMMVMSLVPAGAFAKEARTELVISAAASLQDSLLAIQPQYEKEHPGVKLSFNFGASGTLQKQIEQGAPADVFISAGAKQMKSLVDKGLIDSGDQTTILSNDLVLVMPVNTKIKLAKQTSTELTKSEFKHVAIGIPETVPAGQYAQETLQYLKIYDKLGPKLVQAKDVRQVLTYVETGNADAGFVYRTDALTSKKVKIVLTIAQKAYQPIVYPAGIIQDTKHLKEAADFYSYIQGKAATAVFLKYGFKLPAAS</sequence>
<keyword evidence="6" id="KW-1185">Reference proteome</keyword>
<protein>
    <submittedName>
        <fullName evidence="5">Molybdate ABC transporter substrate-binding protein</fullName>
    </submittedName>
</protein>
<evidence type="ECO:0000256" key="3">
    <source>
        <dbReference type="ARBA" id="ARBA00022729"/>
    </source>
</evidence>
<feature type="chain" id="PRO_5045679039" evidence="4">
    <location>
        <begin position="27"/>
        <end position="264"/>
    </location>
</feature>
<proteinExistence type="inferred from homology"/>
<dbReference type="PANTHER" id="PTHR30632">
    <property type="entry name" value="MOLYBDATE-BINDING PERIPLASMIC PROTEIN"/>
    <property type="match status" value="1"/>
</dbReference>
<evidence type="ECO:0000313" key="6">
    <source>
        <dbReference type="Proteomes" id="UP001519887"/>
    </source>
</evidence>
<dbReference type="Proteomes" id="UP001519887">
    <property type="component" value="Unassembled WGS sequence"/>
</dbReference>
<evidence type="ECO:0000256" key="2">
    <source>
        <dbReference type="ARBA" id="ARBA00022723"/>
    </source>
</evidence>
<feature type="signal peptide" evidence="4">
    <location>
        <begin position="1"/>
        <end position="26"/>
    </location>
</feature>
<evidence type="ECO:0000256" key="1">
    <source>
        <dbReference type="ARBA" id="ARBA00009175"/>
    </source>
</evidence>
<dbReference type="EMBL" id="JAHZIK010000052">
    <property type="protein sequence ID" value="MBW7453219.1"/>
    <property type="molecule type" value="Genomic_DNA"/>
</dbReference>
<dbReference type="NCBIfam" id="TIGR01256">
    <property type="entry name" value="modA"/>
    <property type="match status" value="1"/>
</dbReference>
<dbReference type="InterPro" id="IPR005950">
    <property type="entry name" value="ModA"/>
</dbReference>
<dbReference type="InterPro" id="IPR041879">
    <property type="entry name" value="YvgL-like_PBP2"/>
</dbReference>
<organism evidence="5 6">
    <name type="scientific">Paenibacillus sepulcri</name>
    <dbReference type="NCBI Taxonomy" id="359917"/>
    <lineage>
        <taxon>Bacteria</taxon>
        <taxon>Bacillati</taxon>
        <taxon>Bacillota</taxon>
        <taxon>Bacilli</taxon>
        <taxon>Bacillales</taxon>
        <taxon>Paenibacillaceae</taxon>
        <taxon>Paenibacillus</taxon>
    </lineage>
</organism>
<evidence type="ECO:0000313" key="5">
    <source>
        <dbReference type="EMBL" id="MBW7453219.1"/>
    </source>
</evidence>
<gene>
    <name evidence="5" type="primary">modA</name>
    <name evidence="5" type="ORF">K0U00_04120</name>
</gene>
<dbReference type="InterPro" id="IPR050682">
    <property type="entry name" value="ModA/WtpA"/>
</dbReference>
<evidence type="ECO:0000256" key="4">
    <source>
        <dbReference type="SAM" id="SignalP"/>
    </source>
</evidence>
<dbReference type="CDD" id="cd13537">
    <property type="entry name" value="PBP2_YvgL_like"/>
    <property type="match status" value="1"/>
</dbReference>
<dbReference type="Gene3D" id="3.40.190.10">
    <property type="entry name" value="Periplasmic binding protein-like II"/>
    <property type="match status" value="2"/>
</dbReference>
<dbReference type="PIRSF" id="PIRSF004846">
    <property type="entry name" value="ModA"/>
    <property type="match status" value="1"/>
</dbReference>
<comment type="similarity">
    <text evidence="1">Belongs to the bacterial solute-binding protein ModA family.</text>
</comment>
<name>A0ABS7BX61_9BACL</name>
<dbReference type="PANTHER" id="PTHR30632:SF0">
    <property type="entry name" value="SULFATE-BINDING PROTEIN"/>
    <property type="match status" value="1"/>
</dbReference>
<dbReference type="Pfam" id="PF13531">
    <property type="entry name" value="SBP_bac_11"/>
    <property type="match status" value="1"/>
</dbReference>
<keyword evidence="3 4" id="KW-0732">Signal</keyword>
<reference evidence="5 6" key="1">
    <citation type="submission" date="2021-07" db="EMBL/GenBank/DDBJ databases">
        <title>Paenibacillus radiodurans sp. nov., isolated from the southeastern edge of Tengger Desert.</title>
        <authorList>
            <person name="Zhang G."/>
        </authorList>
    </citation>
    <scope>NUCLEOTIDE SEQUENCE [LARGE SCALE GENOMIC DNA]</scope>
    <source>
        <strain evidence="5 6">CCM 7311</strain>
    </source>
</reference>
<comment type="caution">
    <text evidence="5">The sequence shown here is derived from an EMBL/GenBank/DDBJ whole genome shotgun (WGS) entry which is preliminary data.</text>
</comment>
<dbReference type="SUPFAM" id="SSF53850">
    <property type="entry name" value="Periplasmic binding protein-like II"/>
    <property type="match status" value="1"/>
</dbReference>
<keyword evidence="2" id="KW-0479">Metal-binding</keyword>
<accession>A0ABS7BX61</accession>